<feature type="chain" id="PRO_5043058521" description="Chloride channel CLIC-like protein 1" evidence="10">
    <location>
        <begin position="26"/>
        <end position="601"/>
    </location>
</feature>
<feature type="transmembrane region" description="Helical" evidence="8">
    <location>
        <begin position="358"/>
        <end position="380"/>
    </location>
</feature>
<reference evidence="10" key="1">
    <citation type="journal article" date="2018" name="PLoS Genet.">
        <title>Mutation in the intracellular chloride channel CLCC1 associated with autosomal recessive retinitis pigmentosa.</title>
        <authorList>
            <person name="Li L."/>
            <person name="Jiao X."/>
            <person name="D'Atri I."/>
            <person name="Ono F."/>
            <person name="Nelson R."/>
            <person name="Chan C.C."/>
            <person name="Nakaya N."/>
            <person name="Ma Z."/>
            <person name="Ma Y."/>
            <person name="Cai X."/>
            <person name="Zhang L."/>
            <person name="Lin S."/>
            <person name="Hameed A."/>
            <person name="Chioza B.A."/>
            <person name="Hardy H."/>
            <person name="Arno G."/>
            <person name="Hull S."/>
            <person name="Khan M.I."/>
            <person name="Fasham J."/>
            <person name="Harlalka G.V."/>
            <person name="Michaelides M."/>
            <person name="Moore A.T."/>
            <person name="Coban Akdemir Z.H."/>
            <person name="Jhangiani S."/>
            <person name="Lupski J.R."/>
            <person name="Cremers F.P.M."/>
            <person name="Qamar R."/>
            <person name="Salman A."/>
            <person name="Chilton J."/>
            <person name="Self J."/>
            <person name="Ayyagari R."/>
            <person name="Kabir F."/>
            <person name="Naeem M.A."/>
            <person name="Ali M."/>
            <person name="Akram J."/>
            <person name="Sieving P.A."/>
            <person name="Riazuddin S."/>
            <person name="Baple E.L."/>
            <person name="Riazuddin S.A."/>
            <person name="Crosby A.H."/>
            <person name="Hejtmancik J.F."/>
        </authorList>
    </citation>
    <scope>NUCLEOTIDE SEQUENCE</scope>
</reference>
<dbReference type="GO" id="GO:0060041">
    <property type="term" value="P:retina development in camera-type eye"/>
    <property type="evidence" value="ECO:0000315"/>
    <property type="project" value="ZFIN"/>
</dbReference>
<evidence type="ECO:0007829" key="12">
    <source>
        <dbReference type="PeptideAtlas" id="A0AB13AA34"/>
    </source>
</evidence>
<comment type="subcellular location">
    <subcellularLocation>
        <location evidence="1">Membrane</location>
        <topology evidence="1">Multi-pass membrane protein</topology>
    </subcellularLocation>
</comment>
<evidence type="ECO:0000256" key="5">
    <source>
        <dbReference type="ARBA" id="ARBA00022989"/>
    </source>
</evidence>
<dbReference type="ZFIN" id="ZDB-GENE-121114-9">
    <property type="gene designation" value="clcc1"/>
</dbReference>
<sequence precursor="true">MKLSSSSSFGLCILVVFFCFVVIESAKIRIDGYNDEAWIDPYDMLNYDPTTKRMRKSTESESYQNVPTKRREFNSESCDVPKCPDEHECIKKLHILQKEFDEQKSKSTATLSKPVCLPVFKRFLSKLLKETSKLGLPDDGITAMHYDAEVKLSKQSLAEIQKLLNDEDGWTTGAMDEALSQILVQFKLHDYEAWKWRFEDTFHVDVDTVLKVSLIVLIIVAIICTQLWSVVSWFVQFRRMFAVSFFISLIWNWFHLYMLAFAEHKKNIVQVESFNAKCTGLKQLNWQDSLSEWYRRTWTLQDDPCKKYYEVLVVNPILLVPPTKAITITITNFITDPLKHIGEGISEFLRALLKDLPVTLQIPVLIIIILAILIFVYGSAQAAIHQVARFPRLGWRQEQPPPAVGQRQNPQLRAHEEPWEGGDARQPLPMRQDNRGNHVGNRGDQGFRDANAPENREEDRSMDIRQEFSTKRTPVETLQATGNTFPDDETDSQQRTQELDSGANVEEEVKVEEKEKKESFSVDNKEQKETKSPDRSEPITSEPPSSIDVKTVGADQGNEHLMCTKRKWAAQNGFKLQEASADLPEEEECFSFKHPVQETQS</sequence>
<keyword evidence="5 8" id="KW-1133">Transmembrane helix</keyword>
<protein>
    <recommendedName>
        <fullName evidence="3">Chloride channel CLIC-like protein 1</fullName>
    </recommendedName>
</protein>
<dbReference type="PANTHER" id="PTHR34093:SF1">
    <property type="entry name" value="CHLORIDE CHANNEL CLIC-LIKE PROTEIN 1"/>
    <property type="match status" value="1"/>
</dbReference>
<evidence type="ECO:0000256" key="3">
    <source>
        <dbReference type="ARBA" id="ARBA00015571"/>
    </source>
</evidence>
<evidence type="ECO:0000256" key="4">
    <source>
        <dbReference type="ARBA" id="ARBA00022692"/>
    </source>
</evidence>
<organism evidence="9 10">
    <name type="scientific">Danio rerio</name>
    <name type="common">Zebrafish</name>
    <name type="synonym">Brachydanio rerio</name>
    <dbReference type="NCBI Taxonomy" id="7955"/>
    <lineage>
        <taxon>Eukaryota</taxon>
        <taxon>Metazoa</taxon>
        <taxon>Chordata</taxon>
        <taxon>Craniata</taxon>
        <taxon>Vertebrata</taxon>
        <taxon>Euteleostomi</taxon>
        <taxon>Actinopterygii</taxon>
        <taxon>Neopterygii</taxon>
        <taxon>Teleostei</taxon>
        <taxon>Ostariophysi</taxon>
        <taxon>Cypriniformes</taxon>
        <taxon>Danionidae</taxon>
        <taxon>Danioninae</taxon>
        <taxon>Danio</taxon>
    </lineage>
</organism>
<feature type="compositionally biased region" description="Basic and acidic residues" evidence="7">
    <location>
        <begin position="507"/>
        <end position="537"/>
    </location>
</feature>
<evidence type="ECO:0000256" key="2">
    <source>
        <dbReference type="ARBA" id="ARBA00005944"/>
    </source>
</evidence>
<feature type="compositionally biased region" description="Low complexity" evidence="7">
    <location>
        <begin position="538"/>
        <end position="547"/>
    </location>
</feature>
<evidence type="ECO:0000313" key="11">
    <source>
        <dbReference type="ZFIN" id="ZDB-GENE-121114-9"/>
    </source>
</evidence>
<reference evidence="10" key="2">
    <citation type="submission" date="2025-08" db="UniProtKB">
        <authorList>
            <consortium name="RefSeq"/>
        </authorList>
    </citation>
    <scope>IDENTIFICATION</scope>
</reference>
<proteinExistence type="evidence at protein level"/>
<keyword evidence="9" id="KW-1185">Reference proteome</keyword>
<feature type="region of interest" description="Disordered" evidence="7">
    <location>
        <begin position="398"/>
        <end position="555"/>
    </location>
</feature>
<dbReference type="RefSeq" id="NP_001410776.1">
    <property type="nucleotide sequence ID" value="NM_001423847.1"/>
</dbReference>
<feature type="signal peptide" evidence="10">
    <location>
        <begin position="1"/>
        <end position="25"/>
    </location>
</feature>
<keyword evidence="6 8" id="KW-0472">Membrane</keyword>
<dbReference type="InterPro" id="IPR009231">
    <property type="entry name" value="Chloride_chnl_CLIC-like"/>
</dbReference>
<evidence type="ECO:0000256" key="6">
    <source>
        <dbReference type="ARBA" id="ARBA00023136"/>
    </source>
</evidence>
<dbReference type="AlphaFoldDB" id="A0AB13AA34"/>
<dbReference type="GeneID" id="100332460"/>
<dbReference type="KEGG" id="dre:100332460"/>
<name>A0AB13AA34_DANRE</name>
<dbReference type="AGR" id="ZFIN:ZDB-GENE-121114-9"/>
<feature type="transmembrane region" description="Helical" evidence="8">
    <location>
        <begin position="241"/>
        <end position="260"/>
    </location>
</feature>
<gene>
    <name evidence="10 11" type="primary">clcc1</name>
    <name evidence="10" type="synonym">unm_sa44388</name>
</gene>
<dbReference type="Pfam" id="PF05934">
    <property type="entry name" value="MCLC"/>
    <property type="match status" value="1"/>
</dbReference>
<evidence type="ECO:0000313" key="9">
    <source>
        <dbReference type="Proteomes" id="UP000000437"/>
    </source>
</evidence>
<keyword evidence="4 8" id="KW-0812">Transmembrane</keyword>
<feature type="compositionally biased region" description="Basic and acidic residues" evidence="7">
    <location>
        <begin position="454"/>
        <end position="474"/>
    </location>
</feature>
<keyword evidence="12" id="KW-1267">Proteomics identification</keyword>
<feature type="transmembrane region" description="Helical" evidence="8">
    <location>
        <begin position="6"/>
        <end position="23"/>
    </location>
</feature>
<dbReference type="CTD" id="23155"/>
<evidence type="ECO:0000313" key="10">
    <source>
        <dbReference type="RefSeq" id="NP_001410776.1"/>
    </source>
</evidence>
<evidence type="ECO:0000256" key="7">
    <source>
        <dbReference type="SAM" id="MobiDB-lite"/>
    </source>
</evidence>
<keyword evidence="10" id="KW-0732">Signal</keyword>
<feature type="transmembrane region" description="Helical" evidence="8">
    <location>
        <begin position="212"/>
        <end position="235"/>
    </location>
</feature>
<comment type="similarity">
    <text evidence="2">Belongs to the chloride channel MCLC family.</text>
</comment>
<accession>A0AB13AA34</accession>
<dbReference type="GO" id="GO:0016020">
    <property type="term" value="C:membrane"/>
    <property type="evidence" value="ECO:0007669"/>
    <property type="project" value="UniProtKB-SubCell"/>
</dbReference>
<evidence type="ECO:0000256" key="8">
    <source>
        <dbReference type="SAM" id="Phobius"/>
    </source>
</evidence>
<dbReference type="PANTHER" id="PTHR34093">
    <property type="entry name" value="CHLORIDE CHANNEL CLIC-LIKE PROTEIN 1"/>
    <property type="match status" value="1"/>
</dbReference>
<dbReference type="Proteomes" id="UP000000437">
    <property type="component" value="Chromosome 22"/>
</dbReference>
<evidence type="ECO:0000256" key="1">
    <source>
        <dbReference type="ARBA" id="ARBA00004141"/>
    </source>
</evidence>